<dbReference type="EMBL" id="AP025637">
    <property type="protein sequence ID" value="BDG70429.1"/>
    <property type="molecule type" value="Genomic_DNA"/>
</dbReference>
<organism evidence="8 9">
    <name type="scientific">Roseomonas fluvialis</name>
    <dbReference type="NCBI Taxonomy" id="1750527"/>
    <lineage>
        <taxon>Bacteria</taxon>
        <taxon>Pseudomonadati</taxon>
        <taxon>Pseudomonadota</taxon>
        <taxon>Alphaproteobacteria</taxon>
        <taxon>Acetobacterales</taxon>
        <taxon>Roseomonadaceae</taxon>
        <taxon>Roseomonas</taxon>
    </lineage>
</organism>
<evidence type="ECO:0000256" key="4">
    <source>
        <dbReference type="ARBA" id="ARBA00022692"/>
    </source>
</evidence>
<dbReference type="PANTHER" id="PTHR33508:SF1">
    <property type="entry name" value="UPF0056 MEMBRANE PROTEIN YHCE"/>
    <property type="match status" value="1"/>
</dbReference>
<dbReference type="Pfam" id="PF01914">
    <property type="entry name" value="MarC"/>
    <property type="match status" value="1"/>
</dbReference>
<comment type="similarity">
    <text evidence="2 7">Belongs to the UPF0056 (MarC) family.</text>
</comment>
<dbReference type="NCBIfam" id="TIGR00427">
    <property type="entry name" value="NAAT family transporter"/>
    <property type="match status" value="1"/>
</dbReference>
<keyword evidence="9" id="KW-1185">Reference proteome</keyword>
<evidence type="ECO:0000256" key="1">
    <source>
        <dbReference type="ARBA" id="ARBA00004651"/>
    </source>
</evidence>
<evidence type="ECO:0000256" key="3">
    <source>
        <dbReference type="ARBA" id="ARBA00022475"/>
    </source>
</evidence>
<evidence type="ECO:0000313" key="8">
    <source>
        <dbReference type="EMBL" id="BDG70429.1"/>
    </source>
</evidence>
<evidence type="ECO:0000256" key="2">
    <source>
        <dbReference type="ARBA" id="ARBA00009784"/>
    </source>
</evidence>
<evidence type="ECO:0000313" key="9">
    <source>
        <dbReference type="Proteomes" id="UP000831327"/>
    </source>
</evidence>
<protein>
    <recommendedName>
        <fullName evidence="7">UPF0056 membrane protein</fullName>
    </recommendedName>
</protein>
<proteinExistence type="inferred from homology"/>
<comment type="subcellular location">
    <subcellularLocation>
        <location evidence="1 7">Cell membrane</location>
        <topology evidence="1 7">Multi-pass membrane protein</topology>
    </subcellularLocation>
</comment>
<feature type="transmembrane region" description="Helical" evidence="7">
    <location>
        <begin position="112"/>
        <end position="133"/>
    </location>
</feature>
<dbReference type="InterPro" id="IPR002771">
    <property type="entry name" value="Multi_antbiot-R_MarC"/>
</dbReference>
<evidence type="ECO:0000256" key="5">
    <source>
        <dbReference type="ARBA" id="ARBA00022989"/>
    </source>
</evidence>
<feature type="transmembrane region" description="Helical" evidence="7">
    <location>
        <begin position="44"/>
        <end position="74"/>
    </location>
</feature>
<feature type="transmembrane region" description="Helical" evidence="7">
    <location>
        <begin position="12"/>
        <end position="32"/>
    </location>
</feature>
<reference evidence="8 9" key="1">
    <citation type="journal article" date="2016" name="Microbes Environ.">
        <title>Phylogenetically diverse aerobic anoxygenic phototrophic bacteria isolated from epilithic biofilms in Tama river, Japan.</title>
        <authorList>
            <person name="Hirose S."/>
            <person name="Matsuura K."/>
            <person name="Haruta S."/>
        </authorList>
    </citation>
    <scope>NUCLEOTIDE SEQUENCE [LARGE SCALE GENOMIC DNA]</scope>
    <source>
        <strain evidence="8 9">S08</strain>
    </source>
</reference>
<dbReference type="PANTHER" id="PTHR33508">
    <property type="entry name" value="UPF0056 MEMBRANE PROTEIN YHCE"/>
    <property type="match status" value="1"/>
</dbReference>
<keyword evidence="3" id="KW-1003">Cell membrane</keyword>
<dbReference type="Proteomes" id="UP000831327">
    <property type="component" value="Chromosome"/>
</dbReference>
<sequence>MMGVDDAFALKFLGALIAIMNPLGGLPLFLALTAGLGAQAQRGIALQVVLCIAAIGAVAAMAGTPILAFFGIGIHDLQVAGGLMVLKIAFDMLAGTPGDAPASPDGAAGGVAFYPLAFPMLMGPGAITTMIIFAGRAQHRGADWAACVVAFGAALLCVAVVLLLGARFGALLSDTARVIMTRVMGLILAAIAVQMVVDGLRALLPGLG</sequence>
<evidence type="ECO:0000256" key="7">
    <source>
        <dbReference type="RuleBase" id="RU362048"/>
    </source>
</evidence>
<comment type="caution">
    <text evidence="7">Lacks conserved residue(s) required for the propagation of feature annotation.</text>
</comment>
<evidence type="ECO:0000256" key="6">
    <source>
        <dbReference type="ARBA" id="ARBA00023136"/>
    </source>
</evidence>
<accession>A0ABN6NYJ5</accession>
<keyword evidence="5 7" id="KW-1133">Transmembrane helix</keyword>
<keyword evidence="4 7" id="KW-0812">Transmembrane</keyword>
<feature type="transmembrane region" description="Helical" evidence="7">
    <location>
        <begin position="145"/>
        <end position="166"/>
    </location>
</feature>
<name>A0ABN6NYJ5_9PROT</name>
<gene>
    <name evidence="8" type="ORF">Rmf_03580</name>
</gene>
<keyword evidence="6 7" id="KW-0472">Membrane</keyword>
<feature type="transmembrane region" description="Helical" evidence="7">
    <location>
        <begin position="178"/>
        <end position="197"/>
    </location>
</feature>